<dbReference type="Proteomes" id="UP000241434">
    <property type="component" value="Unassembled WGS sequence"/>
</dbReference>
<evidence type="ECO:0000313" key="2">
    <source>
        <dbReference type="EMBL" id="PSJ32235.1"/>
    </source>
</evidence>
<comment type="caution">
    <text evidence="2">The sequence shown here is derived from an EMBL/GenBank/DDBJ whole genome shotgun (WGS) entry which is preliminary data.</text>
</comment>
<dbReference type="AlphaFoldDB" id="A0A2P7Q2P3"/>
<name>A0A2P7Q2P3_9FIRM</name>
<dbReference type="PANTHER" id="PTHR34297:SF3">
    <property type="entry name" value="ALKALINE SHOCK PROTEIN 23"/>
    <property type="match status" value="1"/>
</dbReference>
<sequence>MENKDKKSLTDGSAENQHNSKLTFDEQVISKIVLMSIKEIDGITTAKGSGGAFFGRSGSAGINVEVGEIEVAVDLRLILEFGKNAKEIYEELKSSIEEQINSMTGLKVVEVNVKVEDVLNSEDFKELIEKN</sequence>
<evidence type="ECO:0000256" key="1">
    <source>
        <dbReference type="ARBA" id="ARBA00005721"/>
    </source>
</evidence>
<accession>A0A2P7Q2P3</accession>
<protein>
    <submittedName>
        <fullName evidence="2">Alkaline-shock protein</fullName>
    </submittedName>
</protein>
<dbReference type="RefSeq" id="WP_207654536.1">
    <property type="nucleotide sequence ID" value="NZ_JYGE01000001.1"/>
</dbReference>
<dbReference type="EMBL" id="JYGE01000001">
    <property type="protein sequence ID" value="PSJ32235.1"/>
    <property type="molecule type" value="Genomic_DNA"/>
</dbReference>
<proteinExistence type="inferred from homology"/>
<evidence type="ECO:0000313" key="3">
    <source>
        <dbReference type="Proteomes" id="UP000241434"/>
    </source>
</evidence>
<dbReference type="InterPro" id="IPR005531">
    <property type="entry name" value="Asp23"/>
</dbReference>
<organism evidence="2 3">
    <name type="scientific">Peptostreptococcus russellii</name>
    <dbReference type="NCBI Taxonomy" id="215200"/>
    <lineage>
        <taxon>Bacteria</taxon>
        <taxon>Bacillati</taxon>
        <taxon>Bacillota</taxon>
        <taxon>Clostridia</taxon>
        <taxon>Peptostreptococcales</taxon>
        <taxon>Peptostreptococcaceae</taxon>
        <taxon>Peptostreptococcus</taxon>
    </lineage>
</organism>
<dbReference type="PANTHER" id="PTHR34297">
    <property type="entry name" value="HYPOTHETICAL CYTOSOLIC PROTEIN-RELATED"/>
    <property type="match status" value="1"/>
</dbReference>
<reference evidence="2" key="1">
    <citation type="thesis" date="2015" institute="Rutgers" country="The State University of New Jersey, 14 College Farm Rd., New Brunswick, NJ, USA">
        <title>Ammonia toxicity in bacteria and its implications for treatment of and resource recovery from highly nitrogenous organic wastes.</title>
        <authorList>
            <person name="Luther A.K."/>
        </authorList>
    </citation>
    <scope>NUCLEOTIDE SEQUENCE</scope>
    <source>
        <strain evidence="2">RT-10B</strain>
    </source>
</reference>
<dbReference type="Pfam" id="PF03780">
    <property type="entry name" value="Asp23"/>
    <property type="match status" value="1"/>
</dbReference>
<comment type="similarity">
    <text evidence="1">Belongs to the asp23 family.</text>
</comment>
<gene>
    <name evidence="2" type="ORF">UF10_00260</name>
</gene>
<keyword evidence="3" id="KW-1185">Reference proteome</keyword>